<comment type="similarity">
    <text evidence="10 12">Belongs to the adenylosuccinate synthetase family.</text>
</comment>
<evidence type="ECO:0000256" key="9">
    <source>
        <dbReference type="ARBA" id="ARBA00023134"/>
    </source>
</evidence>
<dbReference type="SUPFAM" id="SSF52540">
    <property type="entry name" value="P-loop containing nucleoside triphosphate hydrolases"/>
    <property type="match status" value="1"/>
</dbReference>
<comment type="cofactor">
    <cofactor evidence="10">
        <name>Mg(2+)</name>
        <dbReference type="ChEBI" id="CHEBI:18420"/>
    </cofactor>
    <text evidence="10">Binds 1 Mg(2+) ion per subunit.</text>
</comment>
<evidence type="ECO:0000256" key="2">
    <source>
        <dbReference type="ARBA" id="ARBA00011738"/>
    </source>
</evidence>
<dbReference type="OrthoDB" id="10265645at2759"/>
<comment type="function">
    <text evidence="10">Plays an important role in the de novo pathway and in the salvage pathway of purine nucleotide biosynthesis. Catalyzes the first commited step in the biosynthesis of AMP from IMP.</text>
</comment>
<evidence type="ECO:0000313" key="13">
    <source>
        <dbReference type="EMBL" id="KZZ89774.1"/>
    </source>
</evidence>
<feature type="active site" description="Proton acceptor" evidence="10">
    <location>
        <position position="12"/>
    </location>
</feature>
<evidence type="ECO:0000256" key="8">
    <source>
        <dbReference type="ARBA" id="ARBA00022842"/>
    </source>
</evidence>
<feature type="binding site" evidence="10">
    <location>
        <begin position="39"/>
        <end position="41"/>
    </location>
    <ligand>
        <name>GTP</name>
        <dbReference type="ChEBI" id="CHEBI:37565"/>
    </ligand>
</feature>
<keyword evidence="3 10" id="KW-0963">Cytoplasm</keyword>
<evidence type="ECO:0000256" key="11">
    <source>
        <dbReference type="PROSITE-ProRule" id="PRU10134"/>
    </source>
</evidence>
<dbReference type="Gene3D" id="3.90.170.10">
    <property type="entry name" value="Adenylosuccinate Synthetase, subunit A, domain 3"/>
    <property type="match status" value="1"/>
</dbReference>
<keyword evidence="4 10" id="KW-0436">Ligase</keyword>
<feature type="binding site" evidence="10">
    <location>
        <begin position="409"/>
        <end position="411"/>
    </location>
    <ligand>
        <name>GTP</name>
        <dbReference type="ChEBI" id="CHEBI:37565"/>
    </ligand>
</feature>
<comment type="function">
    <text evidence="1">Plays an important role in the de novo pathway and in the salvage pathway of purine nucleotide biosynthesis. Catalyzes the first committed step in the biosynthesis of AMP from IMP.</text>
</comment>
<feature type="active site" evidence="11">
    <location>
        <position position="140"/>
    </location>
</feature>
<dbReference type="EC" id="6.3.4.4" evidence="10 12"/>
<comment type="function">
    <text evidence="12">Plays an important role in the de novo pathway of purine nucleotide biosynthesis.</text>
</comment>
<comment type="pathway">
    <text evidence="10 12">Purine metabolism; AMP biosynthesis via de novo pathway; AMP from IMP: step 1/2.</text>
</comment>
<feature type="binding site" evidence="10">
    <location>
        <begin position="295"/>
        <end position="301"/>
    </location>
    <ligand>
        <name>substrate</name>
    </ligand>
</feature>
<dbReference type="PANTHER" id="PTHR11846">
    <property type="entry name" value="ADENYLOSUCCINATE SYNTHETASE"/>
    <property type="match status" value="1"/>
</dbReference>
<dbReference type="EMBL" id="AZGZ01000019">
    <property type="protein sequence ID" value="KZZ89774.1"/>
    <property type="molecule type" value="Genomic_DNA"/>
</dbReference>
<dbReference type="PANTHER" id="PTHR11846:SF0">
    <property type="entry name" value="ADENYLOSUCCINATE SYNTHETASE"/>
    <property type="match status" value="1"/>
</dbReference>
<dbReference type="InterPro" id="IPR042109">
    <property type="entry name" value="Adenylosuccinate_synth_dom1"/>
</dbReference>
<dbReference type="InterPro" id="IPR042110">
    <property type="entry name" value="Adenylosuccinate_synth_dom2"/>
</dbReference>
<accession>A0A167X8T4</accession>
<keyword evidence="7 10" id="KW-0658">Purine biosynthesis</keyword>
<dbReference type="InterPro" id="IPR042111">
    <property type="entry name" value="Adenylosuccinate_synth_dom3"/>
</dbReference>
<comment type="subcellular location">
    <subcellularLocation>
        <location evidence="10">Cytoplasm</location>
    </subcellularLocation>
</comment>
<evidence type="ECO:0000256" key="12">
    <source>
        <dbReference type="RuleBase" id="RU000520"/>
    </source>
</evidence>
<feature type="binding site" evidence="10">
    <location>
        <begin position="12"/>
        <end position="15"/>
    </location>
    <ligand>
        <name>IMP</name>
        <dbReference type="ChEBI" id="CHEBI:58053"/>
    </ligand>
</feature>
<dbReference type="Proteomes" id="UP000242877">
    <property type="component" value="Unassembled WGS sequence"/>
</dbReference>
<dbReference type="Gene3D" id="1.10.300.10">
    <property type="entry name" value="Adenylosuccinate Synthetase, subunit A, domain 2"/>
    <property type="match status" value="1"/>
</dbReference>
<evidence type="ECO:0000256" key="1">
    <source>
        <dbReference type="ARBA" id="ARBA00003779"/>
    </source>
</evidence>
<evidence type="ECO:0000313" key="14">
    <source>
        <dbReference type="Proteomes" id="UP000242877"/>
    </source>
</evidence>
<keyword evidence="14" id="KW-1185">Reference proteome</keyword>
<dbReference type="GO" id="GO:0046040">
    <property type="term" value="P:IMP metabolic process"/>
    <property type="evidence" value="ECO:0007669"/>
    <property type="project" value="TreeGrafter"/>
</dbReference>
<dbReference type="NCBIfam" id="TIGR00184">
    <property type="entry name" value="purA"/>
    <property type="match status" value="1"/>
</dbReference>
<feature type="binding site" evidence="10">
    <location>
        <position position="143"/>
    </location>
    <ligand>
        <name>IMP</name>
        <dbReference type="ChEBI" id="CHEBI:58053"/>
        <note>ligand shared between dimeric partners</note>
    </ligand>
</feature>
<dbReference type="GO" id="GO:0005525">
    <property type="term" value="F:GTP binding"/>
    <property type="evidence" value="ECO:0007669"/>
    <property type="project" value="UniProtKB-UniRule"/>
</dbReference>
<feature type="binding site" evidence="10">
    <location>
        <position position="129"/>
    </location>
    <ligand>
        <name>IMP</name>
        <dbReference type="ChEBI" id="CHEBI:58053"/>
    </ligand>
</feature>
<dbReference type="FunFam" id="3.90.170.10:FF:000001">
    <property type="entry name" value="Adenylosuccinate synthetase"/>
    <property type="match status" value="1"/>
</dbReference>
<feature type="binding site" evidence="10">
    <location>
        <begin position="11"/>
        <end position="17"/>
    </location>
    <ligand>
        <name>GTP</name>
        <dbReference type="ChEBI" id="CHEBI:37565"/>
    </ligand>
</feature>
<dbReference type="GO" id="GO:0019002">
    <property type="term" value="F:GMP binding"/>
    <property type="evidence" value="ECO:0007669"/>
    <property type="project" value="EnsemblFungi"/>
</dbReference>
<reference evidence="13 14" key="1">
    <citation type="journal article" date="2016" name="Genome Biol. Evol.">
        <title>Divergent and convergent evolution of fungal pathogenicity.</title>
        <authorList>
            <person name="Shang Y."/>
            <person name="Xiao G."/>
            <person name="Zheng P."/>
            <person name="Cen K."/>
            <person name="Zhan S."/>
            <person name="Wang C."/>
        </authorList>
    </citation>
    <scope>NUCLEOTIDE SEQUENCE [LARGE SCALE GENOMIC DNA]</scope>
    <source>
        <strain evidence="13 14">ARSEF 7405</strain>
    </source>
</reference>
<keyword evidence="6 10" id="KW-0547">Nucleotide-binding</keyword>
<dbReference type="GO" id="GO:0000287">
    <property type="term" value="F:magnesium ion binding"/>
    <property type="evidence" value="ECO:0007669"/>
    <property type="project" value="UniProtKB-UniRule"/>
</dbReference>
<dbReference type="InterPro" id="IPR001114">
    <property type="entry name" value="Adenylosuccinate_synthetase"/>
</dbReference>
<dbReference type="Pfam" id="PF00709">
    <property type="entry name" value="Adenylsucc_synt"/>
    <property type="match status" value="1"/>
</dbReference>
<keyword evidence="5 10" id="KW-0479">Metal-binding</keyword>
<feature type="binding site" evidence="10">
    <location>
        <position position="12"/>
    </location>
    <ligand>
        <name>Mg(2+)</name>
        <dbReference type="ChEBI" id="CHEBI:18420"/>
    </ligand>
</feature>
<dbReference type="InterPro" id="IPR027417">
    <property type="entry name" value="P-loop_NTPase"/>
</dbReference>
<dbReference type="AlphaFoldDB" id="A0A167X8T4"/>
<feature type="binding site" evidence="10">
    <location>
        <position position="220"/>
    </location>
    <ligand>
        <name>IMP</name>
        <dbReference type="ChEBI" id="CHEBI:58053"/>
    </ligand>
</feature>
<dbReference type="VEuPathDB" id="FungiDB:AAP_04125"/>
<protein>
    <recommendedName>
        <fullName evidence="10 12">Adenylosuccinate synthetase</fullName>
        <shortName evidence="10">AMPSase</shortName>
        <shortName evidence="10">AdSS</shortName>
        <ecNumber evidence="10 12">6.3.4.4</ecNumber>
    </recommendedName>
    <alternativeName>
        <fullName evidence="10">IMP--aspartate ligase</fullName>
    </alternativeName>
</protein>
<comment type="caution">
    <text evidence="13">The sequence shown here is derived from an EMBL/GenBank/DDBJ whole genome shotgun (WGS) entry which is preliminary data.</text>
</comment>
<feature type="binding site" evidence="10">
    <location>
        <begin position="37"/>
        <end position="40"/>
    </location>
    <ligand>
        <name>IMP</name>
        <dbReference type="ChEBI" id="CHEBI:58053"/>
    </ligand>
</feature>
<dbReference type="GO" id="GO:0004019">
    <property type="term" value="F:adenylosuccinate synthase activity"/>
    <property type="evidence" value="ECO:0007669"/>
    <property type="project" value="UniProtKB-UniRule"/>
</dbReference>
<evidence type="ECO:0000256" key="10">
    <source>
        <dbReference type="HAMAP-Rule" id="MF_03125"/>
    </source>
</evidence>
<dbReference type="HAMAP" id="MF_00011">
    <property type="entry name" value="Adenylosucc_synth"/>
    <property type="match status" value="1"/>
</dbReference>
<comment type="catalytic activity">
    <reaction evidence="10 12">
        <text>IMP + L-aspartate + GTP = N(6)-(1,2-dicarboxyethyl)-AMP + GDP + phosphate + 2 H(+)</text>
        <dbReference type="Rhea" id="RHEA:15753"/>
        <dbReference type="ChEBI" id="CHEBI:15378"/>
        <dbReference type="ChEBI" id="CHEBI:29991"/>
        <dbReference type="ChEBI" id="CHEBI:37565"/>
        <dbReference type="ChEBI" id="CHEBI:43474"/>
        <dbReference type="ChEBI" id="CHEBI:57567"/>
        <dbReference type="ChEBI" id="CHEBI:58053"/>
        <dbReference type="ChEBI" id="CHEBI:58189"/>
        <dbReference type="EC" id="6.3.4.4"/>
    </reaction>
</comment>
<gene>
    <name evidence="13" type="ORF">AAP_04125</name>
</gene>
<evidence type="ECO:0000256" key="3">
    <source>
        <dbReference type="ARBA" id="ARBA00022490"/>
    </source>
</evidence>
<evidence type="ECO:0000256" key="4">
    <source>
        <dbReference type="ARBA" id="ARBA00022598"/>
    </source>
</evidence>
<dbReference type="UniPathway" id="UPA00075">
    <property type="reaction ID" value="UER00335"/>
</dbReference>
<dbReference type="Gene3D" id="3.40.440.10">
    <property type="entry name" value="Adenylosuccinate Synthetase, subunit A, domain 1"/>
    <property type="match status" value="1"/>
</dbReference>
<feature type="active site" description="Proton donor" evidence="10">
    <location>
        <position position="40"/>
    </location>
</feature>
<dbReference type="PROSITE" id="PS01266">
    <property type="entry name" value="ADENYLOSUCCIN_SYN_1"/>
    <property type="match status" value="1"/>
</dbReference>
<dbReference type="SMART" id="SM00788">
    <property type="entry name" value="Adenylsucc_synt"/>
    <property type="match status" value="1"/>
</dbReference>
<dbReference type="GO" id="GO:0071276">
    <property type="term" value="P:cellular response to cadmium ion"/>
    <property type="evidence" value="ECO:0007669"/>
    <property type="project" value="EnsemblFungi"/>
</dbReference>
<feature type="binding site" evidence="10">
    <location>
        <position position="299"/>
    </location>
    <ligand>
        <name>IMP</name>
        <dbReference type="ChEBI" id="CHEBI:58053"/>
    </ligand>
</feature>
<feature type="binding site" evidence="10">
    <location>
        <position position="39"/>
    </location>
    <ligand>
        <name>Mg(2+)</name>
        <dbReference type="ChEBI" id="CHEBI:18420"/>
    </ligand>
</feature>
<dbReference type="PROSITE" id="PS00513">
    <property type="entry name" value="ADENYLOSUCCIN_SYN_2"/>
    <property type="match status" value="1"/>
</dbReference>
<sequence>MTSVVLGAQFGDEGKGKITDLLAQESTLCCRAAGGHNAGHTIVHHGVTYDFHILPSGLCAPKCINLIGSGTVVHVPSFFRELNALEAKGLTGARERVFISDRAQVCFDMHSVVDGLEEAALAGRKVGTTGKGIGPCYSDKAARRGVRIGELFEEGVLDRKLRIMAEDYKRRYGELMEYDVDEELARFTEYIPRLKPHVVDQVSFMAQHNDYSSTLVEAANALMLDIDNGTYPYVTSSATGIGGVIQGLYLNPTKITNIIGVVKAYLTRVGAGPMPTEQLNDIGVRLQAIGREVGVTTGRKRRCGWLDMVMLRFSCAINHYTALNLTKLDILDNFDEIQVGVAYKIDGKVLDSFPASIETLDKVEVVYKTLPGWKSNTMGAKKWDDLPPNAQKYVQFIERETGIPVRWIGTGPAREDMIDLS</sequence>
<dbReference type="CDD" id="cd03108">
    <property type="entry name" value="AdSS"/>
    <property type="match status" value="1"/>
</dbReference>
<feature type="binding site" evidence="10">
    <location>
        <position position="301"/>
    </location>
    <ligand>
        <name>GTP</name>
        <dbReference type="ChEBI" id="CHEBI:37565"/>
    </ligand>
</feature>
<keyword evidence="9 10" id="KW-0342">GTP-binding</keyword>
<dbReference type="GO" id="GO:0005737">
    <property type="term" value="C:cytoplasm"/>
    <property type="evidence" value="ECO:0007669"/>
    <property type="project" value="UniProtKB-SubCell"/>
</dbReference>
<dbReference type="GO" id="GO:0044208">
    <property type="term" value="P:'de novo' AMP biosynthetic process"/>
    <property type="evidence" value="ECO:0007669"/>
    <property type="project" value="UniProtKB-UniRule"/>
</dbReference>
<dbReference type="InterPro" id="IPR033128">
    <property type="entry name" value="Adenylosuccin_syn_Lys_AS"/>
</dbReference>
<evidence type="ECO:0000256" key="6">
    <source>
        <dbReference type="ARBA" id="ARBA00022741"/>
    </source>
</evidence>
<comment type="subunit">
    <text evidence="2 10">Homodimer.</text>
</comment>
<feature type="binding site" evidence="10">
    <location>
        <position position="235"/>
    </location>
    <ligand>
        <name>IMP</name>
        <dbReference type="ChEBI" id="CHEBI:58053"/>
    </ligand>
</feature>
<dbReference type="FunFam" id="1.10.300.10:FF:000001">
    <property type="entry name" value="Adenylosuccinate synthetase"/>
    <property type="match status" value="1"/>
</dbReference>
<evidence type="ECO:0000256" key="5">
    <source>
        <dbReference type="ARBA" id="ARBA00022723"/>
    </source>
</evidence>
<keyword evidence="8 10" id="KW-0460">Magnesium</keyword>
<dbReference type="InterPro" id="IPR018220">
    <property type="entry name" value="Adenylosuccin_syn_GTP-bd"/>
</dbReference>
<evidence type="ECO:0000256" key="7">
    <source>
        <dbReference type="ARBA" id="ARBA00022755"/>
    </source>
</evidence>
<organism evidence="13 14">
    <name type="scientific">Ascosphaera apis ARSEF 7405</name>
    <dbReference type="NCBI Taxonomy" id="392613"/>
    <lineage>
        <taxon>Eukaryota</taxon>
        <taxon>Fungi</taxon>
        <taxon>Dikarya</taxon>
        <taxon>Ascomycota</taxon>
        <taxon>Pezizomycotina</taxon>
        <taxon>Eurotiomycetes</taxon>
        <taxon>Eurotiomycetidae</taxon>
        <taxon>Onygenales</taxon>
        <taxon>Ascosphaeraceae</taxon>
        <taxon>Ascosphaera</taxon>
    </lineage>
</organism>
<proteinExistence type="inferred from homology"/>
<dbReference type="NCBIfam" id="NF002223">
    <property type="entry name" value="PRK01117.1"/>
    <property type="match status" value="1"/>
</dbReference>
<dbReference type="GO" id="GO:0016208">
    <property type="term" value="F:AMP binding"/>
    <property type="evidence" value="ECO:0007669"/>
    <property type="project" value="EnsemblFungi"/>
</dbReference>
<feature type="binding site" evidence="10">
    <location>
        <begin position="327"/>
        <end position="329"/>
    </location>
    <ligand>
        <name>GTP</name>
        <dbReference type="ChEBI" id="CHEBI:37565"/>
    </ligand>
</feature>
<name>A0A167X8T4_9EURO</name>